<accession>A0A9W9TX30</accession>
<name>A0A9W9TX30_9EURO</name>
<proteinExistence type="predicted"/>
<evidence type="ECO:0000313" key="3">
    <source>
        <dbReference type="Proteomes" id="UP001150941"/>
    </source>
</evidence>
<dbReference type="GeneID" id="83197771"/>
<dbReference type="RefSeq" id="XP_058333609.1">
    <property type="nucleotide sequence ID" value="XM_058470468.1"/>
</dbReference>
<gene>
    <name evidence="2" type="ORF">N7468_001171</name>
</gene>
<sequence>MDEDLDNVQKTGFRPLTQIQKGAREQCDPRSLTNLKVLTPKTSGGPYIVAQAMFNGRRVGFDSDRSVPVVSQHNSAPRGWMATKRGKSENHG</sequence>
<evidence type="ECO:0000313" key="2">
    <source>
        <dbReference type="EMBL" id="KAJ5246188.1"/>
    </source>
</evidence>
<feature type="region of interest" description="Disordered" evidence="1">
    <location>
        <begin position="68"/>
        <end position="92"/>
    </location>
</feature>
<organism evidence="2 3">
    <name type="scientific">Penicillium chermesinum</name>
    <dbReference type="NCBI Taxonomy" id="63820"/>
    <lineage>
        <taxon>Eukaryota</taxon>
        <taxon>Fungi</taxon>
        <taxon>Dikarya</taxon>
        <taxon>Ascomycota</taxon>
        <taxon>Pezizomycotina</taxon>
        <taxon>Eurotiomycetes</taxon>
        <taxon>Eurotiomycetidae</taxon>
        <taxon>Eurotiales</taxon>
        <taxon>Aspergillaceae</taxon>
        <taxon>Penicillium</taxon>
    </lineage>
</organism>
<keyword evidence="3" id="KW-1185">Reference proteome</keyword>
<dbReference type="EMBL" id="JAPQKS010000002">
    <property type="protein sequence ID" value="KAJ5246188.1"/>
    <property type="molecule type" value="Genomic_DNA"/>
</dbReference>
<reference evidence="2" key="2">
    <citation type="journal article" date="2023" name="IMA Fungus">
        <title>Comparative genomic study of the Penicillium genus elucidates a diverse pangenome and 15 lateral gene transfer events.</title>
        <authorList>
            <person name="Petersen C."/>
            <person name="Sorensen T."/>
            <person name="Nielsen M.R."/>
            <person name="Sondergaard T.E."/>
            <person name="Sorensen J.L."/>
            <person name="Fitzpatrick D.A."/>
            <person name="Frisvad J.C."/>
            <person name="Nielsen K.L."/>
        </authorList>
    </citation>
    <scope>NUCLEOTIDE SEQUENCE</scope>
    <source>
        <strain evidence="2">IBT 19713</strain>
    </source>
</reference>
<protein>
    <submittedName>
        <fullName evidence="2">Uncharacterized protein</fullName>
    </submittedName>
</protein>
<dbReference type="Proteomes" id="UP001150941">
    <property type="component" value="Unassembled WGS sequence"/>
</dbReference>
<dbReference type="AlphaFoldDB" id="A0A9W9TX30"/>
<comment type="caution">
    <text evidence="2">The sequence shown here is derived from an EMBL/GenBank/DDBJ whole genome shotgun (WGS) entry which is preliminary data.</text>
</comment>
<feature type="region of interest" description="Disordered" evidence="1">
    <location>
        <begin position="1"/>
        <end position="27"/>
    </location>
</feature>
<reference evidence="2" key="1">
    <citation type="submission" date="2022-11" db="EMBL/GenBank/DDBJ databases">
        <authorList>
            <person name="Petersen C."/>
        </authorList>
    </citation>
    <scope>NUCLEOTIDE SEQUENCE</scope>
    <source>
        <strain evidence="2">IBT 19713</strain>
    </source>
</reference>
<evidence type="ECO:0000256" key="1">
    <source>
        <dbReference type="SAM" id="MobiDB-lite"/>
    </source>
</evidence>